<accession>A0ACB6V8F5</accession>
<gene>
    <name evidence="1" type="ORF">D0Z00_001006</name>
</gene>
<sequence>MPEPNLDLGPGFPMFQKPLEPSSQNVSSLRDITLPDLDDTVDIGRGASRALDLDVMGEEELDLGLDFAMMGEEEVLPEPELGLEGLPPASEELAAADMNIDLGLEEELGLPSSPRAEEDHGLGPASPATPTHDADILGENVSVVEHEENHGAAAPSIIGEEAAVPGIEKETMGPPALPRRPRAMRRAQMDEVTELYTSNTLVRENRKTIIRERGLLPADPTSFALASLAMDPNRFVDAAYRPLRLHADLSRLVNPEYVSQMMKRKRGIAELEPTELAEVTKSPRLELPAAEFEENLEIEQSDLLFEESREEPVPEFEDLNLPQVEEEEEAEAEEDALLAATKGTGISRQTLKAASVLRETLHAPADTAIFETLLGPTPTKPAKVKMFFEMLVLATKDAISLQQDEPFGQIEVSAKPHLFDDTWDFPTTTTAV</sequence>
<dbReference type="EMBL" id="QVQA01000014">
    <property type="protein sequence ID" value="KAF5101160.1"/>
    <property type="molecule type" value="Genomic_DNA"/>
</dbReference>
<keyword evidence="2" id="KW-1185">Reference proteome</keyword>
<organism evidence="1 2">
    <name type="scientific">Geotrichum galactomycetum</name>
    <dbReference type="NCBI Taxonomy" id="27317"/>
    <lineage>
        <taxon>Eukaryota</taxon>
        <taxon>Fungi</taxon>
        <taxon>Dikarya</taxon>
        <taxon>Ascomycota</taxon>
        <taxon>Saccharomycotina</taxon>
        <taxon>Dipodascomycetes</taxon>
        <taxon>Dipodascales</taxon>
        <taxon>Dipodascaceae</taxon>
        <taxon>Geotrichum</taxon>
    </lineage>
</organism>
<evidence type="ECO:0000313" key="2">
    <source>
        <dbReference type="Proteomes" id="UP000744676"/>
    </source>
</evidence>
<name>A0ACB6V8F5_9ASCO</name>
<proteinExistence type="predicted"/>
<protein>
    <submittedName>
        <fullName evidence="1">Uncharacterized protein</fullName>
    </submittedName>
</protein>
<comment type="caution">
    <text evidence="1">The sequence shown here is derived from an EMBL/GenBank/DDBJ whole genome shotgun (WGS) entry which is preliminary data.</text>
</comment>
<reference evidence="1 2" key="1">
    <citation type="journal article" date="2020" name="Front. Microbiol.">
        <title>Phenotypic and Genetic Characterization of the Cheese Ripening Yeast Geotrichum candidum.</title>
        <authorList>
            <person name="Perkins V."/>
            <person name="Vignola S."/>
            <person name="Lessard M.H."/>
            <person name="Plante P.L."/>
            <person name="Corbeil J."/>
            <person name="Dugat-Bony E."/>
            <person name="Frenette M."/>
            <person name="Labrie S."/>
        </authorList>
    </citation>
    <scope>NUCLEOTIDE SEQUENCE [LARGE SCALE GENOMIC DNA]</scope>
    <source>
        <strain evidence="1 2">LMA-1147</strain>
    </source>
</reference>
<dbReference type="Proteomes" id="UP000744676">
    <property type="component" value="Unassembled WGS sequence"/>
</dbReference>
<evidence type="ECO:0000313" key="1">
    <source>
        <dbReference type="EMBL" id="KAF5101160.1"/>
    </source>
</evidence>